<dbReference type="EMBL" id="BONP01000044">
    <property type="protein sequence ID" value="GIG41903.1"/>
    <property type="molecule type" value="Genomic_DNA"/>
</dbReference>
<dbReference type="InterPro" id="IPR013762">
    <property type="entry name" value="Integrase-like_cat_sf"/>
</dbReference>
<dbReference type="InterPro" id="IPR010998">
    <property type="entry name" value="Integrase_recombinase_N"/>
</dbReference>
<dbReference type="InterPro" id="IPR002104">
    <property type="entry name" value="Integrase_catalytic"/>
</dbReference>
<comment type="caution">
    <text evidence="6">The sequence shown here is derived from an EMBL/GenBank/DDBJ whole genome shotgun (WGS) entry which is preliminary data.</text>
</comment>
<dbReference type="Gene3D" id="1.10.443.10">
    <property type="entry name" value="Intergrase catalytic core"/>
    <property type="match status" value="1"/>
</dbReference>
<evidence type="ECO:0000256" key="2">
    <source>
        <dbReference type="ARBA" id="ARBA00022908"/>
    </source>
</evidence>
<sequence>MGRPAKAAQVAGEVWVKKVDGGYVAGTWARDAGGRARRLQRTRTSKAAAMNAVREAAQTLQPRAGEAPADELHGETTIGRLLDVWLTERLPDLRDQSIVTYRHNIAVAARAGFTDLTLDAATTPVLDRLLKALAAQRPGNARTLRSILRMALSLAVRHGAVDRNAADHTAAIPRGTKPVRALDDDELRQMLGILRGVTEPVAAVQAACVLRVQLATALRVGEVLALTSADVMLDGPMPTVTVGATVVPASSRGLIRQPMAKSAAGHRVVPLTRDGVAALREAAALGLDRGPDRLWFPSMTSGRLRQPGAIRTELTRLVEGSDLAWVTTHTMRKTTATRVARAYDDATAAALLGHSGTATIRAYVQRSHQAPNIRDVLEVDDAE</sequence>
<dbReference type="SUPFAM" id="SSF56349">
    <property type="entry name" value="DNA breaking-rejoining enzymes"/>
    <property type="match status" value="1"/>
</dbReference>
<accession>A0ABQ4DRC0</accession>
<dbReference type="PROSITE" id="PS51898">
    <property type="entry name" value="TYR_RECOMBINASE"/>
    <property type="match status" value="1"/>
</dbReference>
<dbReference type="RefSeq" id="WP_203676491.1">
    <property type="nucleotide sequence ID" value="NZ_BONP01000044.1"/>
</dbReference>
<keyword evidence="3" id="KW-0238">DNA-binding</keyword>
<gene>
    <name evidence="6" type="ORF">Cph01nite_36650</name>
</gene>
<dbReference type="Pfam" id="PF00589">
    <property type="entry name" value="Phage_integrase"/>
    <property type="match status" value="1"/>
</dbReference>
<dbReference type="InterPro" id="IPR011010">
    <property type="entry name" value="DNA_brk_join_enz"/>
</dbReference>
<feature type="domain" description="Tyr recombinase" evidence="5">
    <location>
        <begin position="177"/>
        <end position="378"/>
    </location>
</feature>
<keyword evidence="7" id="KW-1185">Reference proteome</keyword>
<proteinExistence type="inferred from homology"/>
<dbReference type="InterPro" id="IPR050808">
    <property type="entry name" value="Phage_Integrase"/>
</dbReference>
<reference evidence="6 7" key="1">
    <citation type="submission" date="2021-01" db="EMBL/GenBank/DDBJ databases">
        <title>Whole genome shotgun sequence of Cellulomonas phragmiteti NBRC 110785.</title>
        <authorList>
            <person name="Komaki H."/>
            <person name="Tamura T."/>
        </authorList>
    </citation>
    <scope>NUCLEOTIDE SEQUENCE [LARGE SCALE GENOMIC DNA]</scope>
    <source>
        <strain evidence="6 7">NBRC 110785</strain>
    </source>
</reference>
<dbReference type="PANTHER" id="PTHR30629">
    <property type="entry name" value="PROPHAGE INTEGRASE"/>
    <property type="match status" value="1"/>
</dbReference>
<name>A0ABQ4DRC0_9CELL</name>
<evidence type="ECO:0000256" key="3">
    <source>
        <dbReference type="ARBA" id="ARBA00023125"/>
    </source>
</evidence>
<dbReference type="PANTHER" id="PTHR30629:SF2">
    <property type="entry name" value="PROPHAGE INTEGRASE INTS-RELATED"/>
    <property type="match status" value="1"/>
</dbReference>
<dbReference type="Gene3D" id="1.10.150.130">
    <property type="match status" value="1"/>
</dbReference>
<dbReference type="Proteomes" id="UP000614741">
    <property type="component" value="Unassembled WGS sequence"/>
</dbReference>
<evidence type="ECO:0000313" key="7">
    <source>
        <dbReference type="Proteomes" id="UP000614741"/>
    </source>
</evidence>
<evidence type="ECO:0000259" key="5">
    <source>
        <dbReference type="PROSITE" id="PS51898"/>
    </source>
</evidence>
<protein>
    <recommendedName>
        <fullName evidence="5">Tyr recombinase domain-containing protein</fullName>
    </recommendedName>
</protein>
<keyword evidence="4" id="KW-0233">DNA recombination</keyword>
<keyword evidence="2" id="KW-0229">DNA integration</keyword>
<evidence type="ECO:0000256" key="1">
    <source>
        <dbReference type="ARBA" id="ARBA00008857"/>
    </source>
</evidence>
<evidence type="ECO:0000313" key="6">
    <source>
        <dbReference type="EMBL" id="GIG41903.1"/>
    </source>
</evidence>
<dbReference type="CDD" id="cd00397">
    <property type="entry name" value="DNA_BRE_C"/>
    <property type="match status" value="1"/>
</dbReference>
<comment type="similarity">
    <text evidence="1">Belongs to the 'phage' integrase family.</text>
</comment>
<evidence type="ECO:0000256" key="4">
    <source>
        <dbReference type="ARBA" id="ARBA00023172"/>
    </source>
</evidence>
<organism evidence="6 7">
    <name type="scientific">Cellulomonas phragmiteti</name>
    <dbReference type="NCBI Taxonomy" id="478780"/>
    <lineage>
        <taxon>Bacteria</taxon>
        <taxon>Bacillati</taxon>
        <taxon>Actinomycetota</taxon>
        <taxon>Actinomycetes</taxon>
        <taxon>Micrococcales</taxon>
        <taxon>Cellulomonadaceae</taxon>
        <taxon>Cellulomonas</taxon>
    </lineage>
</organism>